<dbReference type="Proteomes" id="UP000178176">
    <property type="component" value="Unassembled WGS sequence"/>
</dbReference>
<dbReference type="EMBL" id="MEXH01000021">
    <property type="protein sequence ID" value="OGC92138.1"/>
    <property type="molecule type" value="Genomic_DNA"/>
</dbReference>
<evidence type="ECO:0000313" key="2">
    <source>
        <dbReference type="EMBL" id="OGC92138.1"/>
    </source>
</evidence>
<protein>
    <recommendedName>
        <fullName evidence="1">Glycosyltransferase 2-like domain-containing protein</fullName>
    </recommendedName>
</protein>
<dbReference type="PANTHER" id="PTHR22916:SF3">
    <property type="entry name" value="UDP-GLCNAC:BETAGAL BETA-1,3-N-ACETYLGLUCOSAMINYLTRANSFERASE-LIKE PROTEIN 1"/>
    <property type="match status" value="1"/>
</dbReference>
<dbReference type="CDD" id="cd00761">
    <property type="entry name" value="Glyco_tranf_GTA_type"/>
    <property type="match status" value="1"/>
</dbReference>
<dbReference type="SUPFAM" id="SSF53448">
    <property type="entry name" value="Nucleotide-diphospho-sugar transferases"/>
    <property type="match status" value="1"/>
</dbReference>
<evidence type="ECO:0000259" key="1">
    <source>
        <dbReference type="Pfam" id="PF00535"/>
    </source>
</evidence>
<gene>
    <name evidence="2" type="ORF">A2876_02530</name>
</gene>
<evidence type="ECO:0000313" key="3">
    <source>
        <dbReference type="Proteomes" id="UP000178176"/>
    </source>
</evidence>
<name>A0A1F4YE54_9BACT</name>
<dbReference type="InterPro" id="IPR029044">
    <property type="entry name" value="Nucleotide-diphossugar_trans"/>
</dbReference>
<organism evidence="2 3">
    <name type="scientific">Candidatus Amesbacteria bacterium RIFCSPHIGHO2_01_FULL_48_32b</name>
    <dbReference type="NCBI Taxonomy" id="1797253"/>
    <lineage>
        <taxon>Bacteria</taxon>
        <taxon>Candidatus Amesiibacteriota</taxon>
    </lineage>
</organism>
<proteinExistence type="predicted"/>
<dbReference type="GO" id="GO:0016758">
    <property type="term" value="F:hexosyltransferase activity"/>
    <property type="evidence" value="ECO:0007669"/>
    <property type="project" value="UniProtKB-ARBA"/>
</dbReference>
<dbReference type="Pfam" id="PF00535">
    <property type="entry name" value="Glycos_transf_2"/>
    <property type="match status" value="1"/>
</dbReference>
<accession>A0A1F4YE54</accession>
<comment type="caution">
    <text evidence="2">The sequence shown here is derived from an EMBL/GenBank/DDBJ whole genome shotgun (WGS) entry which is preliminary data.</text>
</comment>
<dbReference type="PANTHER" id="PTHR22916">
    <property type="entry name" value="GLYCOSYLTRANSFERASE"/>
    <property type="match status" value="1"/>
</dbReference>
<dbReference type="Gene3D" id="3.90.550.10">
    <property type="entry name" value="Spore Coat Polysaccharide Biosynthesis Protein SpsA, Chain A"/>
    <property type="match status" value="1"/>
</dbReference>
<sequence length="272" mass="31314">MPNTPPEAQVTVIIPAKNRQALLVRSVESILKQPVLSRIVIIDDGSDIPLSIKSKTHPNRIKIIRLPHSRGPANARNIGLKFVSTPFVAFLDSDDYWQPDFLPSALGFLLHHPDCAAVMTLMRLVFEPGMSFFSKIRLLLFNVLKEASLGLFFYFNSGNVPRSFVYLCQVSQTIYNASFLRNLRFDVRYKFCEDWKFTFEVTRYGNLAILPRRLINYSYSQSSNTFVQIRQAHQDKKKYYDLLSSTMRRELGITLGVLLFDIYSKIFLVKSI</sequence>
<dbReference type="InterPro" id="IPR001173">
    <property type="entry name" value="Glyco_trans_2-like"/>
</dbReference>
<feature type="domain" description="Glycosyltransferase 2-like" evidence="1">
    <location>
        <begin position="11"/>
        <end position="119"/>
    </location>
</feature>
<dbReference type="AlphaFoldDB" id="A0A1F4YE54"/>
<reference evidence="2 3" key="1">
    <citation type="journal article" date="2016" name="Nat. Commun.">
        <title>Thousands of microbial genomes shed light on interconnected biogeochemical processes in an aquifer system.</title>
        <authorList>
            <person name="Anantharaman K."/>
            <person name="Brown C.T."/>
            <person name="Hug L.A."/>
            <person name="Sharon I."/>
            <person name="Castelle C.J."/>
            <person name="Probst A.J."/>
            <person name="Thomas B.C."/>
            <person name="Singh A."/>
            <person name="Wilkins M.J."/>
            <person name="Karaoz U."/>
            <person name="Brodie E.L."/>
            <person name="Williams K.H."/>
            <person name="Hubbard S.S."/>
            <person name="Banfield J.F."/>
        </authorList>
    </citation>
    <scope>NUCLEOTIDE SEQUENCE [LARGE SCALE GENOMIC DNA]</scope>
</reference>